<dbReference type="KEGG" id="upl:DSM104440_01865"/>
<dbReference type="InterPro" id="IPR013320">
    <property type="entry name" value="ConA-like_dom_sf"/>
</dbReference>
<dbReference type="InterPro" id="IPR009003">
    <property type="entry name" value="Peptidase_S1_PA"/>
</dbReference>
<dbReference type="Proteomes" id="UP000503096">
    <property type="component" value="Chromosome"/>
</dbReference>
<dbReference type="SUPFAM" id="SSF50494">
    <property type="entry name" value="Trypsin-like serine proteases"/>
    <property type="match status" value="1"/>
</dbReference>
<reference evidence="2 3" key="1">
    <citation type="submission" date="2020-04" db="EMBL/GenBank/DDBJ databases">
        <title>Usitatibacter rugosus gen. nov., sp. nov. and Usitatibacter palustris sp. nov., novel members of Usitatibacteraceae fam. nov. within the order Nitrosomonadales isolated from soil.</title>
        <authorList>
            <person name="Huber K.J."/>
            <person name="Neumann-Schaal M."/>
            <person name="Geppert A."/>
            <person name="Luckner M."/>
            <person name="Wanner G."/>
            <person name="Overmann J."/>
        </authorList>
    </citation>
    <scope>NUCLEOTIDE SEQUENCE [LARGE SCALE GENOMIC DNA]</scope>
    <source>
        <strain evidence="2 3">Swamp67</strain>
    </source>
</reference>
<evidence type="ECO:0000313" key="2">
    <source>
        <dbReference type="EMBL" id="QJR15049.1"/>
    </source>
</evidence>
<dbReference type="InParanoid" id="A0A6M4H5W6"/>
<protein>
    <submittedName>
        <fullName evidence="2">Uncharacterized protein</fullName>
    </submittedName>
</protein>
<evidence type="ECO:0000256" key="1">
    <source>
        <dbReference type="SAM" id="SignalP"/>
    </source>
</evidence>
<keyword evidence="3" id="KW-1185">Reference proteome</keyword>
<feature type="signal peptide" evidence="1">
    <location>
        <begin position="1"/>
        <end position="21"/>
    </location>
</feature>
<dbReference type="InterPro" id="IPR043504">
    <property type="entry name" value="Peptidase_S1_PA_chymotrypsin"/>
</dbReference>
<gene>
    <name evidence="2" type="ORF">DSM104440_01865</name>
</gene>
<dbReference type="SUPFAM" id="SSF49899">
    <property type="entry name" value="Concanavalin A-like lectins/glucanases"/>
    <property type="match status" value="1"/>
</dbReference>
<keyword evidence="1" id="KW-0732">Signal</keyword>
<dbReference type="Gene3D" id="2.60.120.260">
    <property type="entry name" value="Galactose-binding domain-like"/>
    <property type="match status" value="1"/>
</dbReference>
<feature type="chain" id="PRO_5026683052" evidence="1">
    <location>
        <begin position="22"/>
        <end position="954"/>
    </location>
</feature>
<dbReference type="EMBL" id="CP053073">
    <property type="protein sequence ID" value="QJR15049.1"/>
    <property type="molecule type" value="Genomic_DNA"/>
</dbReference>
<dbReference type="PANTHER" id="PTHR36234:SF5">
    <property type="entry name" value="LYSYL ENDOPEPTIDASE"/>
    <property type="match status" value="1"/>
</dbReference>
<accession>A0A6M4H5W6</accession>
<name>A0A6M4H5W6_9PROT</name>
<dbReference type="Gene3D" id="2.40.10.10">
    <property type="entry name" value="Trypsin-like serine proteases"/>
    <property type="match status" value="2"/>
</dbReference>
<organism evidence="2 3">
    <name type="scientific">Usitatibacter palustris</name>
    <dbReference type="NCBI Taxonomy" id="2732487"/>
    <lineage>
        <taxon>Bacteria</taxon>
        <taxon>Pseudomonadati</taxon>
        <taxon>Pseudomonadota</taxon>
        <taxon>Betaproteobacteria</taxon>
        <taxon>Nitrosomonadales</taxon>
        <taxon>Usitatibacteraceae</taxon>
        <taxon>Usitatibacter</taxon>
    </lineage>
</organism>
<dbReference type="RefSeq" id="WP_171161994.1">
    <property type="nucleotide sequence ID" value="NZ_CP053073.1"/>
</dbReference>
<sequence length="954" mass="99355">MTLIRRLALVGFFLLPAFAHADSNHSAPVPVAKAAAVESFKLAPGAAHGALRLEPINPALIEEVKAGNAGTFEKRLQIGIGRPVEMSLDRKIPWVAVPGGYAAQWEVSSPGALALRVMIAADREAAQPMQIRFAGTSRRDLVSAPIEASDIPADGTTHWSPVLEGEGAVIEVFAAGDAPPASLPFSIHQVSHFFVAPWAAEAESLAKASGACQIDLICRSATNAALAQVGRAVARMTFGDGTGSGASYLCTGTLLNPTGGVATPYFYGAAHCISTQAAANTLTTHWFYERTSCGSGGVGPNYVQVAGGATLLYANTTSDGLLLQLRGTPPAGAILAGWDSATLTNGTPFTAVHHPAGDFKKVSFGAMDGFGNPRGTGTNYVISRWSESVVEGGSSGSGIFTLAGSEYVLRGGLQGGPSSCTAATSNRYDYYSRFDQVFPAIRQYLNPSACSYSLSPNSITVGANAASGTVAVTSTAGCAWNPTSNQSWLTTSSTGSGSGTLSYSVAANTGATRTATLSIGGVPFDVTQQGTSGTNLVANAGFETGSASWSQSATGGAPLIFELPSQARTGAWVAFLGGYNSGTDTLSQQVTVPSGGTTTLQFWYVIATEETTSTTVYDRMIVSVNNATTGARLATLATYSNLNRATTYAQSAALDLSAFAGQTVVLVFEATMDSSNLTAFFIDDITLTSTGGSGGGSTNYTAMWWNAAESGWGINVSHQGNTVFATMFTYDSAGNPLWLTMSDGQKGSGETFTGRLYRTTGSAFNANPFTPIGAGNITDVGSMTITFSGETATLSYTFNGTTVNKTLTKYLFGSRVANCVSTSGDRTGLTNYQDLWWFGPGESGWGLNITHQDTKLFVTMFNYNAAGQGVWWIMSDGPRQGDGSYLGLLYQTTGPAFNANPFTPIGAGNITQVGTMRLTFQNGTQATLVYTVNGVTVTKQITRYILTTSFPSCS</sequence>
<dbReference type="PANTHER" id="PTHR36234">
    <property type="entry name" value="LYSYL ENDOPEPTIDASE"/>
    <property type="match status" value="1"/>
</dbReference>
<proteinExistence type="predicted"/>
<evidence type="ECO:0000313" key="3">
    <source>
        <dbReference type="Proteomes" id="UP000503096"/>
    </source>
</evidence>
<dbReference type="AlphaFoldDB" id="A0A6M4H5W6"/>